<gene>
    <name evidence="3" type="primary">LRRC72</name>
</gene>
<protein>
    <submittedName>
        <fullName evidence="3">Leucine-rich repeat-containing protein 72</fullName>
    </submittedName>
</protein>
<evidence type="ECO:0000256" key="1">
    <source>
        <dbReference type="SAM" id="MobiDB-lite"/>
    </source>
</evidence>
<dbReference type="CTD" id="100506049"/>
<accession>A0A6P9AJ77</accession>
<dbReference type="InterPro" id="IPR001611">
    <property type="entry name" value="Leu-rich_rpt"/>
</dbReference>
<dbReference type="PANTHER" id="PTHR46759:SF1">
    <property type="entry name" value="LEUCINE-RICH REPEAT-CONTAINING PROTEIN 72"/>
    <property type="match status" value="1"/>
</dbReference>
<dbReference type="InParanoid" id="A0A6P9AJ77"/>
<dbReference type="InterPro" id="IPR042655">
    <property type="entry name" value="LRC72"/>
</dbReference>
<proteinExistence type="predicted"/>
<dbReference type="RefSeq" id="XP_034258378.1">
    <property type="nucleotide sequence ID" value="XM_034402487.2"/>
</dbReference>
<dbReference type="InterPro" id="IPR032675">
    <property type="entry name" value="LRR_dom_sf"/>
</dbReference>
<dbReference type="GeneID" id="117655240"/>
<evidence type="ECO:0000313" key="3">
    <source>
        <dbReference type="RefSeq" id="XP_034258378.1"/>
    </source>
</evidence>
<dbReference type="Pfam" id="PF14580">
    <property type="entry name" value="LRR_9"/>
    <property type="match status" value="1"/>
</dbReference>
<dbReference type="Gene3D" id="3.80.10.10">
    <property type="entry name" value="Ribonuclease Inhibitor"/>
    <property type="match status" value="1"/>
</dbReference>
<feature type="region of interest" description="Disordered" evidence="1">
    <location>
        <begin position="279"/>
        <end position="298"/>
    </location>
</feature>
<keyword evidence="2" id="KW-1185">Reference proteome</keyword>
<dbReference type="OMA" id="DWGKMPT"/>
<dbReference type="Proteomes" id="UP001652622">
    <property type="component" value="Unplaced"/>
</dbReference>
<feature type="region of interest" description="Disordered" evidence="1">
    <location>
        <begin position="1"/>
        <end position="24"/>
    </location>
</feature>
<sequence length="298" mass="34614">MPKRSVDARQTSKAFQCGPGGGKERTTINLDEHQIVNEILEKQLKICGYRNDEEVIYLYLGENGLKDVPHLSRFRKLRNLWLNHNKIQYITFVKYNCCLTELYLHNNDIRNITGALKNLHSLQILLLHNNQLKNLNLTVKELQGLRTLHTLNLFNNPLSRECRYRLYVIYHIPSVTLLDRKEITRKERESALHIYNHEKTLVLQSIGFGKRVDIPLLPKAAFSLTSTKVLRLPPGCEFGNHLVKIPFANPEDAVFVRAMKRGMVEFSTVDWGKMPTCEEKRLGSSPEKRPEKLTIRFR</sequence>
<dbReference type="KEGG" id="pgut:117655240"/>
<name>A0A6P9AJ77_PANGU</name>
<dbReference type="PROSITE" id="PS51450">
    <property type="entry name" value="LRR"/>
    <property type="match status" value="1"/>
</dbReference>
<dbReference type="AlphaFoldDB" id="A0A6P9AJ77"/>
<organism evidence="2 3">
    <name type="scientific">Pantherophis guttatus</name>
    <name type="common">Corn snake</name>
    <name type="synonym">Elaphe guttata</name>
    <dbReference type="NCBI Taxonomy" id="94885"/>
    <lineage>
        <taxon>Eukaryota</taxon>
        <taxon>Metazoa</taxon>
        <taxon>Chordata</taxon>
        <taxon>Craniata</taxon>
        <taxon>Vertebrata</taxon>
        <taxon>Euteleostomi</taxon>
        <taxon>Lepidosauria</taxon>
        <taxon>Squamata</taxon>
        <taxon>Bifurcata</taxon>
        <taxon>Unidentata</taxon>
        <taxon>Episquamata</taxon>
        <taxon>Toxicofera</taxon>
        <taxon>Serpentes</taxon>
        <taxon>Colubroidea</taxon>
        <taxon>Colubridae</taxon>
        <taxon>Colubrinae</taxon>
        <taxon>Pantherophis</taxon>
    </lineage>
</organism>
<dbReference type="SUPFAM" id="SSF52075">
    <property type="entry name" value="Outer arm dynein light chain 1"/>
    <property type="match status" value="1"/>
</dbReference>
<reference evidence="3" key="1">
    <citation type="submission" date="2025-08" db="UniProtKB">
        <authorList>
            <consortium name="RefSeq"/>
        </authorList>
    </citation>
    <scope>IDENTIFICATION</scope>
    <source>
        <tissue evidence="3">Blood</tissue>
    </source>
</reference>
<evidence type="ECO:0000313" key="2">
    <source>
        <dbReference type="Proteomes" id="UP001652622"/>
    </source>
</evidence>
<dbReference type="PANTHER" id="PTHR46759">
    <property type="entry name" value="LEUCINE-RICH REPEAT-CONTAINING PROTEIN 72"/>
    <property type="match status" value="1"/>
</dbReference>